<dbReference type="AlphaFoldDB" id="A0A1Y0GUR5"/>
<accession>A0A1Y0GUR5</accession>
<comment type="caution">
    <text evidence="2">The sequence shown here is derived from an EMBL/GenBank/DDBJ whole genome shotgun (WGS) entry which is preliminary data.</text>
</comment>
<evidence type="ECO:0000256" key="1">
    <source>
        <dbReference type="SAM" id="MobiDB-lite"/>
    </source>
</evidence>
<reference evidence="2 3" key="1">
    <citation type="submission" date="2017-05" db="EMBL/GenBank/DDBJ databases">
        <authorList>
            <person name="Song R."/>
            <person name="Chenine A.L."/>
            <person name="Ruprecht R.M."/>
        </authorList>
    </citation>
    <scope>NUCLEOTIDE SEQUENCE [LARGE SCALE GENOMIC DNA]</scope>
    <source>
        <strain evidence="2 3">S567_C10_BS</strain>
    </source>
</reference>
<organism evidence="2 3">
    <name type="scientific">Pseudomonas aeruginosa</name>
    <dbReference type="NCBI Taxonomy" id="287"/>
    <lineage>
        <taxon>Bacteria</taxon>
        <taxon>Pseudomonadati</taxon>
        <taxon>Pseudomonadota</taxon>
        <taxon>Gammaproteobacteria</taxon>
        <taxon>Pseudomonadales</taxon>
        <taxon>Pseudomonadaceae</taxon>
        <taxon>Pseudomonas</taxon>
    </lineage>
</organism>
<name>A0A1Y0GUR5_PSEAI</name>
<dbReference type="EMBL" id="NFFZ01000010">
    <property type="protein sequence ID" value="OTI59920.1"/>
    <property type="molecule type" value="Genomic_DNA"/>
</dbReference>
<evidence type="ECO:0000313" key="3">
    <source>
        <dbReference type="Proteomes" id="UP000194857"/>
    </source>
</evidence>
<feature type="compositionally biased region" description="Polar residues" evidence="1">
    <location>
        <begin position="61"/>
        <end position="72"/>
    </location>
</feature>
<dbReference type="Proteomes" id="UP000194857">
    <property type="component" value="Unassembled WGS sequence"/>
</dbReference>
<sequence length="94" mass="10493">MGNVQGTLGCFGHIWTRFYGLHSGTGNTNIPPAQRLSKATANNRSLPDPQVSPLARRNRRVTSGTDHSTNGQKAGVKIGHNSRRFRRGIRWERR</sequence>
<feature type="region of interest" description="Disordered" evidence="1">
    <location>
        <begin position="22"/>
        <end position="94"/>
    </location>
</feature>
<proteinExistence type="predicted"/>
<protein>
    <submittedName>
        <fullName evidence="2">Malic enzyme</fullName>
    </submittedName>
</protein>
<gene>
    <name evidence="2" type="ORF">CAZ10_20115</name>
</gene>
<feature type="compositionally biased region" description="Polar residues" evidence="1">
    <location>
        <begin position="24"/>
        <end position="45"/>
    </location>
</feature>
<evidence type="ECO:0000313" key="2">
    <source>
        <dbReference type="EMBL" id="OTI59920.1"/>
    </source>
</evidence>